<evidence type="ECO:0000256" key="1">
    <source>
        <dbReference type="ARBA" id="ARBA00022676"/>
    </source>
</evidence>
<dbReference type="PANTHER" id="PTHR30160:SF7">
    <property type="entry name" value="ADP-HEPTOSE--LPS HEPTOSYLTRANSFERASE 2"/>
    <property type="match status" value="1"/>
</dbReference>
<evidence type="ECO:0000313" key="3">
    <source>
        <dbReference type="EMBL" id="HJA08368.1"/>
    </source>
</evidence>
<reference evidence="3" key="1">
    <citation type="journal article" date="2021" name="PeerJ">
        <title>Extensive microbial diversity within the chicken gut microbiome revealed by metagenomics and culture.</title>
        <authorList>
            <person name="Gilroy R."/>
            <person name="Ravi A."/>
            <person name="Getino M."/>
            <person name="Pursley I."/>
            <person name="Horton D.L."/>
            <person name="Alikhan N.F."/>
            <person name="Baker D."/>
            <person name="Gharbi K."/>
            <person name="Hall N."/>
            <person name="Watson M."/>
            <person name="Adriaenssens E.M."/>
            <person name="Foster-Nyarko E."/>
            <person name="Jarju S."/>
            <person name="Secka A."/>
            <person name="Antonio M."/>
            <person name="Oren A."/>
            <person name="Chaudhuri R.R."/>
            <person name="La Ragione R."/>
            <person name="Hildebrand F."/>
            <person name="Pallen M.J."/>
        </authorList>
    </citation>
    <scope>NUCLEOTIDE SEQUENCE</scope>
    <source>
        <strain evidence="3">CHK186-16707</strain>
    </source>
</reference>
<evidence type="ECO:0000256" key="2">
    <source>
        <dbReference type="ARBA" id="ARBA00022679"/>
    </source>
</evidence>
<protein>
    <submittedName>
        <fullName evidence="3">Glycosyltransferase family 9 protein</fullName>
    </submittedName>
</protein>
<proteinExistence type="predicted"/>
<keyword evidence="2" id="KW-0808">Transferase</keyword>
<dbReference type="SUPFAM" id="SSF53756">
    <property type="entry name" value="UDP-Glycosyltransferase/glycogen phosphorylase"/>
    <property type="match status" value="1"/>
</dbReference>
<dbReference type="PANTHER" id="PTHR30160">
    <property type="entry name" value="TETRAACYLDISACCHARIDE 4'-KINASE-RELATED"/>
    <property type="match status" value="1"/>
</dbReference>
<gene>
    <name evidence="3" type="ORF">H9962_04155</name>
</gene>
<dbReference type="InterPro" id="IPR002201">
    <property type="entry name" value="Glyco_trans_9"/>
</dbReference>
<dbReference type="GO" id="GO:0005829">
    <property type="term" value="C:cytosol"/>
    <property type="evidence" value="ECO:0007669"/>
    <property type="project" value="TreeGrafter"/>
</dbReference>
<dbReference type="InterPro" id="IPR051199">
    <property type="entry name" value="LPS_LOS_Heptosyltrfase"/>
</dbReference>
<dbReference type="AlphaFoldDB" id="A0A9D2HBZ4"/>
<organism evidence="3 4">
    <name type="scientific">Candidatus Mailhella merdigallinarum</name>
    <dbReference type="NCBI Taxonomy" id="2838658"/>
    <lineage>
        <taxon>Bacteria</taxon>
        <taxon>Pseudomonadati</taxon>
        <taxon>Thermodesulfobacteriota</taxon>
        <taxon>Desulfovibrionia</taxon>
        <taxon>Desulfovibrionales</taxon>
        <taxon>Desulfovibrionaceae</taxon>
        <taxon>Mailhella</taxon>
    </lineage>
</organism>
<name>A0A9D2HBZ4_9BACT</name>
<comment type="caution">
    <text evidence="3">The sequence shown here is derived from an EMBL/GenBank/DDBJ whole genome shotgun (WGS) entry which is preliminary data.</text>
</comment>
<dbReference type="Proteomes" id="UP000824225">
    <property type="component" value="Unassembled WGS sequence"/>
</dbReference>
<accession>A0A9D2HBZ4</accession>
<dbReference type="Gene3D" id="3.40.50.2000">
    <property type="entry name" value="Glycogen Phosphorylase B"/>
    <property type="match status" value="2"/>
</dbReference>
<dbReference type="GO" id="GO:0008713">
    <property type="term" value="F:ADP-heptose-lipopolysaccharide heptosyltransferase activity"/>
    <property type="evidence" value="ECO:0007669"/>
    <property type="project" value="TreeGrafter"/>
</dbReference>
<reference evidence="3" key="2">
    <citation type="submission" date="2021-04" db="EMBL/GenBank/DDBJ databases">
        <authorList>
            <person name="Gilroy R."/>
        </authorList>
    </citation>
    <scope>NUCLEOTIDE SEQUENCE</scope>
    <source>
        <strain evidence="3">CHK186-16707</strain>
    </source>
</reference>
<dbReference type="EMBL" id="DXAN01000011">
    <property type="protein sequence ID" value="HJA08368.1"/>
    <property type="molecule type" value="Genomic_DNA"/>
</dbReference>
<sequence length="358" mass="39328">MPDIIRPDFSRFGKLLLLRTDRIGDLLVSTPCIRALRQALPDTRLELVASALNAPAVAGNPHLDAVHVFHPRRPWTWPALARRLRNAAFDATLVLNSNSRSACALARLVGSPQRIGFSGLPTNKGRVLTAYARVYTWIAEGGSAENIILNMLERMERLGIAAPSPHLDFTVPSITAETVRARFPLRPDRLRLAVFVGNIKKVQNRWPVEKFRELVLRLLSTETDLEIVILAGPPDRPLLSAFTDIDHPRLTRFVGETLQESGALLSTCSGLVAGSSGPTHVAAALDVPILAVVTRHNATVWRTLGPRDRAVTPNDDARDMRGIPVEPVEAMIRAFLTEERERLGLSSHAGHVVNNNNS</sequence>
<dbReference type="CDD" id="cd03789">
    <property type="entry name" value="GT9_LPS_heptosyltransferase"/>
    <property type="match status" value="1"/>
</dbReference>
<keyword evidence="1" id="KW-0328">Glycosyltransferase</keyword>
<evidence type="ECO:0000313" key="4">
    <source>
        <dbReference type="Proteomes" id="UP000824225"/>
    </source>
</evidence>
<dbReference type="GO" id="GO:0009244">
    <property type="term" value="P:lipopolysaccharide core region biosynthetic process"/>
    <property type="evidence" value="ECO:0007669"/>
    <property type="project" value="TreeGrafter"/>
</dbReference>
<dbReference type="Pfam" id="PF01075">
    <property type="entry name" value="Glyco_transf_9"/>
    <property type="match status" value="1"/>
</dbReference>